<feature type="transmembrane region" description="Helical" evidence="7">
    <location>
        <begin position="6"/>
        <end position="33"/>
    </location>
</feature>
<evidence type="ECO:0000256" key="1">
    <source>
        <dbReference type="ARBA" id="ARBA00004429"/>
    </source>
</evidence>
<dbReference type="GO" id="GO:0022857">
    <property type="term" value="F:transmembrane transporter activity"/>
    <property type="evidence" value="ECO:0007669"/>
    <property type="project" value="UniProtKB-UniRule"/>
</dbReference>
<keyword evidence="5 7" id="KW-1133">Transmembrane helix</keyword>
<feature type="transmembrane region" description="Helical" evidence="7">
    <location>
        <begin position="392"/>
        <end position="413"/>
    </location>
</feature>
<dbReference type="RefSeq" id="WP_135205974.1">
    <property type="nucleotide sequence ID" value="NZ_SPVF01000063.1"/>
</dbReference>
<dbReference type="InterPro" id="IPR010656">
    <property type="entry name" value="DctM"/>
</dbReference>
<feature type="transmembrane region" description="Helical" evidence="7">
    <location>
        <begin position="212"/>
        <end position="232"/>
    </location>
</feature>
<feature type="transmembrane region" description="Helical" evidence="7">
    <location>
        <begin position="135"/>
        <end position="159"/>
    </location>
</feature>
<proteinExistence type="inferred from homology"/>
<evidence type="ECO:0000256" key="2">
    <source>
        <dbReference type="ARBA" id="ARBA00022475"/>
    </source>
</evidence>
<feature type="domain" description="TRAP C4-dicarboxylate transport system permease DctM subunit" evidence="8">
    <location>
        <begin position="7"/>
        <end position="416"/>
    </location>
</feature>
<feature type="transmembrane region" description="Helical" evidence="7">
    <location>
        <begin position="238"/>
        <end position="256"/>
    </location>
</feature>
<feature type="transmembrane region" description="Helical" evidence="7">
    <location>
        <begin position="94"/>
        <end position="123"/>
    </location>
</feature>
<evidence type="ECO:0000313" key="9">
    <source>
        <dbReference type="EMBL" id="TFW26586.1"/>
    </source>
</evidence>
<dbReference type="GO" id="GO:0005886">
    <property type="term" value="C:plasma membrane"/>
    <property type="evidence" value="ECO:0007669"/>
    <property type="project" value="UniProtKB-SubCell"/>
</dbReference>
<keyword evidence="4 7" id="KW-0812">Transmembrane</keyword>
<dbReference type="PANTHER" id="PTHR33362:SF5">
    <property type="entry name" value="C4-DICARBOXYLATE TRAP TRANSPORTER LARGE PERMEASE PROTEIN DCTM"/>
    <property type="match status" value="1"/>
</dbReference>
<comment type="similarity">
    <text evidence="7">Belongs to the TRAP transporter large permease family.</text>
</comment>
<dbReference type="PIRSF" id="PIRSF006066">
    <property type="entry name" value="HI0050"/>
    <property type="match status" value="1"/>
</dbReference>
<dbReference type="EMBL" id="SPVF01000063">
    <property type="protein sequence ID" value="TFW26586.1"/>
    <property type="molecule type" value="Genomic_DNA"/>
</dbReference>
<comment type="caution">
    <text evidence="9">The sequence shown here is derived from an EMBL/GenBank/DDBJ whole genome shotgun (WGS) entry which is preliminary data.</text>
</comment>
<evidence type="ECO:0000256" key="4">
    <source>
        <dbReference type="ARBA" id="ARBA00022692"/>
    </source>
</evidence>
<feature type="transmembrane region" description="Helical" evidence="7">
    <location>
        <begin position="310"/>
        <end position="327"/>
    </location>
</feature>
<keyword evidence="6 7" id="KW-0472">Membrane</keyword>
<keyword evidence="3 7" id="KW-0997">Cell inner membrane</keyword>
<feature type="transmembrane region" description="Helical" evidence="7">
    <location>
        <begin position="358"/>
        <end position="380"/>
    </location>
</feature>
<comment type="subunit">
    <text evidence="7">The complex comprises the extracytoplasmic solute receptor protein and the two transmembrane proteins.</text>
</comment>
<keyword evidence="2" id="KW-1003">Cell membrane</keyword>
<dbReference type="OrthoDB" id="9796052at2"/>
<evidence type="ECO:0000256" key="6">
    <source>
        <dbReference type="ARBA" id="ARBA00023136"/>
    </source>
</evidence>
<dbReference type="InterPro" id="IPR004681">
    <property type="entry name" value="TRAP_DctM"/>
</dbReference>
<keyword evidence="7" id="KW-0813">Transport</keyword>
<feature type="transmembrane region" description="Helical" evidence="7">
    <location>
        <begin position="268"/>
        <end position="290"/>
    </location>
</feature>
<dbReference type="PANTHER" id="PTHR33362">
    <property type="entry name" value="SIALIC ACID TRAP TRANSPORTER PERMEASE PROTEIN SIAT-RELATED"/>
    <property type="match status" value="1"/>
</dbReference>
<keyword evidence="10" id="KW-1185">Reference proteome</keyword>
<organism evidence="9 10">
    <name type="scientific">Zemynaea arenosa</name>
    <dbReference type="NCBI Taxonomy" id="2561931"/>
    <lineage>
        <taxon>Bacteria</taxon>
        <taxon>Pseudomonadati</taxon>
        <taxon>Pseudomonadota</taxon>
        <taxon>Betaproteobacteria</taxon>
        <taxon>Burkholderiales</taxon>
        <taxon>Oxalobacteraceae</taxon>
        <taxon>Telluria group</taxon>
        <taxon>Zemynaea</taxon>
    </lineage>
</organism>
<evidence type="ECO:0000256" key="7">
    <source>
        <dbReference type="RuleBase" id="RU369079"/>
    </source>
</evidence>
<feature type="transmembrane region" description="Helical" evidence="7">
    <location>
        <begin position="334"/>
        <end position="352"/>
    </location>
</feature>
<dbReference type="Proteomes" id="UP000298438">
    <property type="component" value="Unassembled WGS sequence"/>
</dbReference>
<evidence type="ECO:0000256" key="3">
    <source>
        <dbReference type="ARBA" id="ARBA00022519"/>
    </source>
</evidence>
<accession>A0A4Y9SQB8</accession>
<protein>
    <recommendedName>
        <fullName evidence="7">TRAP transporter large permease protein</fullName>
    </recommendedName>
</protein>
<evidence type="ECO:0000256" key="5">
    <source>
        <dbReference type="ARBA" id="ARBA00022989"/>
    </source>
</evidence>
<name>A0A4Y9SQB8_9BURK</name>
<evidence type="ECO:0000259" key="8">
    <source>
        <dbReference type="Pfam" id="PF06808"/>
    </source>
</evidence>
<feature type="transmembrane region" description="Helical" evidence="7">
    <location>
        <begin position="171"/>
        <end position="192"/>
    </location>
</feature>
<evidence type="ECO:0000313" key="10">
    <source>
        <dbReference type="Proteomes" id="UP000298438"/>
    </source>
</evidence>
<reference evidence="9 10" key="1">
    <citation type="submission" date="2019-03" db="EMBL/GenBank/DDBJ databases">
        <title>Draft Genome Sequence of Massilia arenosa sp. nov., a Novel Massilia Species Isolated from a Sandy-loam Maize Soil.</title>
        <authorList>
            <person name="Raths R."/>
            <person name="Peta V."/>
            <person name="Bucking H."/>
        </authorList>
    </citation>
    <scope>NUCLEOTIDE SEQUENCE [LARGE SCALE GENOMIC DNA]</scope>
    <source>
        <strain evidence="9 10">MC02</strain>
    </source>
</reference>
<comment type="subcellular location">
    <subcellularLocation>
        <location evidence="1 7">Cell inner membrane</location>
        <topology evidence="1 7">Multi-pass membrane protein</topology>
    </subcellularLocation>
</comment>
<sequence length="426" mass="45533">MNAAIIFILLIALMLTGMPVSISLGLTVLTFMFTMTSVPIESVAMKLFTGIEKFEIMAIPFFILAGNFLTHGGVAKRMINFATAMVGHWHGGLALAGVLACALFAAVSGSSPATVVAIGSIILPAMVKQGYPKRFGAGVITTSGALGILIPPSIVMVMYSVTTNTSVGKLFTAGVVPGLLLAFLLGLTTWVLAKKRDYPRMPKATWAERFTAFRKCAWGLLLIVIVMGGIYSGKFTPTEAAAMAAVYAFFIAVFVYKDLKIAQVGKVLLDSASLSAMLLYIITNAVLFSFLMTNENIPQEMAAWITNKGLGEVAFLLVVNILLLLAGNVMEPSSIVLIMAPILFPVAMSLGIDPVHFGILIVVNMEVGMCHPPVGLNLYVASGVTRMGISELTVAVLPWLLTMVGFLLLVTYVPQISLWLPNLIYD</sequence>
<feature type="transmembrane region" description="Helical" evidence="7">
    <location>
        <begin position="54"/>
        <end position="74"/>
    </location>
</feature>
<dbReference type="AlphaFoldDB" id="A0A4Y9SQB8"/>
<dbReference type="Pfam" id="PF06808">
    <property type="entry name" value="DctM"/>
    <property type="match status" value="1"/>
</dbReference>
<gene>
    <name evidence="9" type="ORF">E4L96_04200</name>
</gene>
<comment type="function">
    <text evidence="7">Part of the tripartite ATP-independent periplasmic (TRAP) transport system.</text>
</comment>
<dbReference type="NCBIfam" id="TIGR00786">
    <property type="entry name" value="dctM"/>
    <property type="match status" value="1"/>
</dbReference>